<name>A0A9X1TXX4_9SPHN</name>
<dbReference type="EMBL" id="JAKFGM010000003">
    <property type="protein sequence ID" value="MCF2515665.1"/>
    <property type="molecule type" value="Genomic_DNA"/>
</dbReference>
<evidence type="ECO:0000313" key="3">
    <source>
        <dbReference type="Proteomes" id="UP001139410"/>
    </source>
</evidence>
<organism evidence="2 3">
    <name type="scientific">Sphingomonas cremea</name>
    <dbReference type="NCBI Taxonomy" id="2904799"/>
    <lineage>
        <taxon>Bacteria</taxon>
        <taxon>Pseudomonadati</taxon>
        <taxon>Pseudomonadota</taxon>
        <taxon>Alphaproteobacteria</taxon>
        <taxon>Sphingomonadales</taxon>
        <taxon>Sphingomonadaceae</taxon>
        <taxon>Sphingomonas</taxon>
    </lineage>
</organism>
<dbReference type="RefSeq" id="WP_235068371.1">
    <property type="nucleotide sequence ID" value="NZ_JAKFGM010000003.1"/>
</dbReference>
<feature type="region of interest" description="Disordered" evidence="1">
    <location>
        <begin position="44"/>
        <end position="84"/>
    </location>
</feature>
<reference evidence="2" key="1">
    <citation type="submission" date="2022-01" db="EMBL/GenBank/DDBJ databases">
        <authorList>
            <person name="Jo J.-H."/>
            <person name="Im W.-T."/>
        </authorList>
    </citation>
    <scope>NUCLEOTIDE SEQUENCE</scope>
    <source>
        <strain evidence="2">G124</strain>
    </source>
</reference>
<evidence type="ECO:0000313" key="2">
    <source>
        <dbReference type="EMBL" id="MCF2515665.1"/>
    </source>
</evidence>
<comment type="caution">
    <text evidence="2">The sequence shown here is derived from an EMBL/GenBank/DDBJ whole genome shotgun (WGS) entry which is preliminary data.</text>
</comment>
<evidence type="ECO:0000256" key="1">
    <source>
        <dbReference type="SAM" id="MobiDB-lite"/>
    </source>
</evidence>
<protein>
    <submittedName>
        <fullName evidence="2">Uncharacterized protein</fullName>
    </submittedName>
</protein>
<gene>
    <name evidence="2" type="ORF">LVY65_11400</name>
</gene>
<dbReference type="Proteomes" id="UP001139410">
    <property type="component" value="Unassembled WGS sequence"/>
</dbReference>
<dbReference type="AlphaFoldDB" id="A0A9X1TXX4"/>
<proteinExistence type="predicted"/>
<accession>A0A9X1TXX4</accession>
<keyword evidence="3" id="KW-1185">Reference proteome</keyword>
<sequence>MSRVDKEERIQRIRIGLTGLAFVFLLVLLGTAISRSGDDALTTNAQNELAVPKEPNEPLAEIGAAPGTGTSTNESSEPEDTKAP</sequence>